<dbReference type="InterPro" id="IPR036869">
    <property type="entry name" value="J_dom_sf"/>
</dbReference>
<dbReference type="Proteomes" id="UP001054837">
    <property type="component" value="Unassembled WGS sequence"/>
</dbReference>
<keyword evidence="1" id="KW-1133">Transmembrane helix</keyword>
<protein>
    <submittedName>
        <fullName evidence="3">DnaJ subfamily C member 4</fullName>
    </submittedName>
</protein>
<dbReference type="PANTHER" id="PTHR44825:SF1">
    <property type="entry name" value="DNAJ HOMOLOG SUBFAMILY C MEMBER 4"/>
    <property type="match status" value="1"/>
</dbReference>
<dbReference type="PANTHER" id="PTHR44825">
    <property type="match status" value="1"/>
</dbReference>
<dbReference type="EMBL" id="BPLQ01001176">
    <property type="protein sequence ID" value="GIX79350.1"/>
    <property type="molecule type" value="Genomic_DNA"/>
</dbReference>
<accession>A0AAV4N4Z9</accession>
<dbReference type="PROSITE" id="PS50076">
    <property type="entry name" value="DNAJ_2"/>
    <property type="match status" value="1"/>
</dbReference>
<dbReference type="InterPro" id="IPR052763">
    <property type="entry name" value="DnaJ_C4"/>
</dbReference>
<reference evidence="3 4" key="1">
    <citation type="submission" date="2021-06" db="EMBL/GenBank/DDBJ databases">
        <title>Caerostris darwini draft genome.</title>
        <authorList>
            <person name="Kono N."/>
            <person name="Arakawa K."/>
        </authorList>
    </citation>
    <scope>NUCLEOTIDE SEQUENCE [LARGE SCALE GENOMIC DNA]</scope>
</reference>
<dbReference type="SMART" id="SM00271">
    <property type="entry name" value="DnaJ"/>
    <property type="match status" value="1"/>
</dbReference>
<gene>
    <name evidence="3" type="primary">Dnajc4</name>
    <name evidence="3" type="ORF">CDAR_228231</name>
</gene>
<dbReference type="AlphaFoldDB" id="A0AAV4N4Z9"/>
<sequence>MKRRAFISKHKSLSLFEQGWLNCCWQRCRVTLPCRWVAEDLSPTLLIPSSVSPSPSFKGWEKIEITDTHLPTGECTTSSEETIDAVFENSFPLDLQAKIHNFHNQCLSSARIKLFATPDPHFSHIEINIVIHKLELQKTPRPNENFSHYMMQFTGFLLPSRKIADIWLHAFNICTVNSRFYCNKSSSRNPYEVLGLKTTCSTKDVKKAYIKLCKELHPDMKPGDASQHQKFLDLNKAYITLGNAENRKQFDNKTDNSSPRYAYRTVYRKASGPFDQGHWQTEEAWYEKDDYQQYYHRQRNSNPAKRLSNKWIVFGCFLLVIIGSILYFSAYRFATNYTLSKTDEKSRKISENYQDTRKRALDNGKEEQLERLKKRWNI</sequence>
<comment type="caution">
    <text evidence="3">The sequence shown here is derived from an EMBL/GenBank/DDBJ whole genome shotgun (WGS) entry which is preliminary data.</text>
</comment>
<evidence type="ECO:0000313" key="4">
    <source>
        <dbReference type="Proteomes" id="UP001054837"/>
    </source>
</evidence>
<organism evidence="3 4">
    <name type="scientific">Caerostris darwini</name>
    <dbReference type="NCBI Taxonomy" id="1538125"/>
    <lineage>
        <taxon>Eukaryota</taxon>
        <taxon>Metazoa</taxon>
        <taxon>Ecdysozoa</taxon>
        <taxon>Arthropoda</taxon>
        <taxon>Chelicerata</taxon>
        <taxon>Arachnida</taxon>
        <taxon>Araneae</taxon>
        <taxon>Araneomorphae</taxon>
        <taxon>Entelegynae</taxon>
        <taxon>Araneoidea</taxon>
        <taxon>Araneidae</taxon>
        <taxon>Caerostris</taxon>
    </lineage>
</organism>
<keyword evidence="1" id="KW-0472">Membrane</keyword>
<dbReference type="Pfam" id="PF00226">
    <property type="entry name" value="DnaJ"/>
    <property type="match status" value="1"/>
</dbReference>
<evidence type="ECO:0000256" key="1">
    <source>
        <dbReference type="SAM" id="Phobius"/>
    </source>
</evidence>
<feature type="transmembrane region" description="Helical" evidence="1">
    <location>
        <begin position="311"/>
        <end position="330"/>
    </location>
</feature>
<dbReference type="CDD" id="cd06257">
    <property type="entry name" value="DnaJ"/>
    <property type="match status" value="1"/>
</dbReference>
<keyword evidence="4" id="KW-1185">Reference proteome</keyword>
<feature type="domain" description="J" evidence="2">
    <location>
        <begin position="189"/>
        <end position="254"/>
    </location>
</feature>
<dbReference type="Gene3D" id="1.10.287.110">
    <property type="entry name" value="DnaJ domain"/>
    <property type="match status" value="1"/>
</dbReference>
<dbReference type="PRINTS" id="PR00625">
    <property type="entry name" value="JDOMAIN"/>
</dbReference>
<dbReference type="SUPFAM" id="SSF46565">
    <property type="entry name" value="Chaperone J-domain"/>
    <property type="match status" value="1"/>
</dbReference>
<evidence type="ECO:0000313" key="3">
    <source>
        <dbReference type="EMBL" id="GIX79350.1"/>
    </source>
</evidence>
<name>A0AAV4N4Z9_9ARAC</name>
<dbReference type="InterPro" id="IPR001623">
    <property type="entry name" value="DnaJ_domain"/>
</dbReference>
<evidence type="ECO:0000259" key="2">
    <source>
        <dbReference type="PROSITE" id="PS50076"/>
    </source>
</evidence>
<keyword evidence="1" id="KW-0812">Transmembrane</keyword>
<proteinExistence type="predicted"/>